<evidence type="ECO:0000256" key="1">
    <source>
        <dbReference type="SAM" id="Phobius"/>
    </source>
</evidence>
<keyword evidence="3" id="KW-1185">Reference proteome</keyword>
<organism evidence="2 3">
    <name type="scientific">Paracoccus aestuariivivens</name>
    <dbReference type="NCBI Taxonomy" id="1820333"/>
    <lineage>
        <taxon>Bacteria</taxon>
        <taxon>Pseudomonadati</taxon>
        <taxon>Pseudomonadota</taxon>
        <taxon>Alphaproteobacteria</taxon>
        <taxon>Rhodobacterales</taxon>
        <taxon>Paracoccaceae</taxon>
        <taxon>Paracoccus</taxon>
    </lineage>
</organism>
<gene>
    <name evidence="2" type="ORF">GL286_21475</name>
</gene>
<dbReference type="Proteomes" id="UP000478183">
    <property type="component" value="Unassembled WGS sequence"/>
</dbReference>
<keyword evidence="1" id="KW-1133">Transmembrane helix</keyword>
<feature type="transmembrane region" description="Helical" evidence="1">
    <location>
        <begin position="27"/>
        <end position="49"/>
    </location>
</feature>
<accession>A0A6L6JGD8</accession>
<comment type="caution">
    <text evidence="2">The sequence shown here is derived from an EMBL/GenBank/DDBJ whole genome shotgun (WGS) entry which is preliminary data.</text>
</comment>
<evidence type="ECO:0000313" key="2">
    <source>
        <dbReference type="EMBL" id="MTH80268.1"/>
    </source>
</evidence>
<dbReference type="RefSeq" id="WP_155097617.1">
    <property type="nucleotide sequence ID" value="NZ_WMIE01000037.1"/>
</dbReference>
<name>A0A6L6JGD8_9RHOB</name>
<evidence type="ECO:0000313" key="3">
    <source>
        <dbReference type="Proteomes" id="UP000478183"/>
    </source>
</evidence>
<dbReference type="AlphaFoldDB" id="A0A6L6JGD8"/>
<reference evidence="2 3" key="1">
    <citation type="submission" date="2019-11" db="EMBL/GenBank/DDBJ databases">
        <authorList>
            <person name="Dong K."/>
        </authorList>
    </citation>
    <scope>NUCLEOTIDE SEQUENCE [LARGE SCALE GENOMIC DNA]</scope>
    <source>
        <strain evidence="2 3">NBRC 111993</strain>
    </source>
</reference>
<sequence length="50" mass="5550">MSTLIRQKLTAWQDECVRTQRLQATHLLLAATALSTVLVMIVQAAIWIAA</sequence>
<keyword evidence="1" id="KW-0472">Membrane</keyword>
<proteinExistence type="predicted"/>
<dbReference type="EMBL" id="WMIE01000037">
    <property type="protein sequence ID" value="MTH80268.1"/>
    <property type="molecule type" value="Genomic_DNA"/>
</dbReference>
<keyword evidence="1" id="KW-0812">Transmembrane</keyword>
<protein>
    <submittedName>
        <fullName evidence="2">Uncharacterized protein</fullName>
    </submittedName>
</protein>